<gene>
    <name evidence="2" type="ORF">LCGC14_1862040</name>
</gene>
<organism evidence="2">
    <name type="scientific">marine sediment metagenome</name>
    <dbReference type="NCBI Taxonomy" id="412755"/>
    <lineage>
        <taxon>unclassified sequences</taxon>
        <taxon>metagenomes</taxon>
        <taxon>ecological metagenomes</taxon>
    </lineage>
</organism>
<evidence type="ECO:0000313" key="2">
    <source>
        <dbReference type="EMBL" id="KKL94703.1"/>
    </source>
</evidence>
<sequence length="62" mass="6922">MLMPEPEEPKQAPLKPGAKKGVSIQIMFPCESDDYAIKVKAAIDNVVKDIPEKRYTFSISEV</sequence>
<evidence type="ECO:0000256" key="1">
    <source>
        <dbReference type="SAM" id="MobiDB-lite"/>
    </source>
</evidence>
<dbReference type="AlphaFoldDB" id="A0A0F9G7L0"/>
<comment type="caution">
    <text evidence="2">The sequence shown here is derived from an EMBL/GenBank/DDBJ whole genome shotgun (WGS) entry which is preliminary data.</text>
</comment>
<protein>
    <submittedName>
        <fullName evidence="2">Uncharacterized protein</fullName>
    </submittedName>
</protein>
<dbReference type="EMBL" id="LAZR01018859">
    <property type="protein sequence ID" value="KKL94703.1"/>
    <property type="molecule type" value="Genomic_DNA"/>
</dbReference>
<name>A0A0F9G7L0_9ZZZZ</name>
<feature type="region of interest" description="Disordered" evidence="1">
    <location>
        <begin position="1"/>
        <end position="20"/>
    </location>
</feature>
<accession>A0A0F9G7L0</accession>
<reference evidence="2" key="1">
    <citation type="journal article" date="2015" name="Nature">
        <title>Complex archaea that bridge the gap between prokaryotes and eukaryotes.</title>
        <authorList>
            <person name="Spang A."/>
            <person name="Saw J.H."/>
            <person name="Jorgensen S.L."/>
            <person name="Zaremba-Niedzwiedzka K."/>
            <person name="Martijn J."/>
            <person name="Lind A.E."/>
            <person name="van Eijk R."/>
            <person name="Schleper C."/>
            <person name="Guy L."/>
            <person name="Ettema T.J."/>
        </authorList>
    </citation>
    <scope>NUCLEOTIDE SEQUENCE</scope>
</reference>
<proteinExistence type="predicted"/>